<organism evidence="2 3">
    <name type="scientific">Paraburkholderia lacunae</name>
    <dbReference type="NCBI Taxonomy" id="2211104"/>
    <lineage>
        <taxon>Bacteria</taxon>
        <taxon>Pseudomonadati</taxon>
        <taxon>Pseudomonadota</taxon>
        <taxon>Betaproteobacteria</taxon>
        <taxon>Burkholderiales</taxon>
        <taxon>Burkholderiaceae</taxon>
        <taxon>Paraburkholderia</taxon>
    </lineage>
</organism>
<comment type="caution">
    <text evidence="2">The sequence shown here is derived from an EMBL/GenBank/DDBJ whole genome shotgun (WGS) entry which is preliminary data.</text>
</comment>
<name>A0A370NCQ6_9BURK</name>
<keyword evidence="3" id="KW-1185">Reference proteome</keyword>
<proteinExistence type="predicted"/>
<gene>
    <name evidence="2" type="ORF">DLM46_07650</name>
</gene>
<feature type="region of interest" description="Disordered" evidence="1">
    <location>
        <begin position="1"/>
        <end position="35"/>
    </location>
</feature>
<sequence length="81" mass="8110">MGWLKQFSGQNIGGSSVRRSRAAPGGQSSEWAAKDVAGPRCAAGTAQAVRAEAGCRAPSGSVPVSVIEAVTKAVTKAVIKA</sequence>
<accession>A0A370NCQ6</accession>
<evidence type="ECO:0000313" key="3">
    <source>
        <dbReference type="Proteomes" id="UP000254875"/>
    </source>
</evidence>
<dbReference type="Proteomes" id="UP000254875">
    <property type="component" value="Unassembled WGS sequence"/>
</dbReference>
<evidence type="ECO:0000256" key="1">
    <source>
        <dbReference type="SAM" id="MobiDB-lite"/>
    </source>
</evidence>
<dbReference type="EMBL" id="QHKS01000004">
    <property type="protein sequence ID" value="RDK03397.1"/>
    <property type="molecule type" value="Genomic_DNA"/>
</dbReference>
<reference evidence="3" key="1">
    <citation type="submission" date="2018-05" db="EMBL/GenBank/DDBJ databases">
        <authorList>
            <person name="Feng T."/>
        </authorList>
    </citation>
    <scope>NUCLEOTIDE SEQUENCE [LARGE SCALE GENOMIC DNA]</scope>
    <source>
        <strain evidence="3">S27</strain>
    </source>
</reference>
<evidence type="ECO:0000313" key="2">
    <source>
        <dbReference type="EMBL" id="RDK03397.1"/>
    </source>
</evidence>
<dbReference type="AlphaFoldDB" id="A0A370NCQ6"/>
<protein>
    <submittedName>
        <fullName evidence="2">Uncharacterized protein</fullName>
    </submittedName>
</protein>